<dbReference type="Pfam" id="PF00501">
    <property type="entry name" value="AMP-binding"/>
    <property type="match status" value="1"/>
</dbReference>
<dbReference type="RefSeq" id="WP_102919110.1">
    <property type="nucleotide sequence ID" value="NZ_JACHJF010000006.1"/>
</dbReference>
<dbReference type="GO" id="GO:0009239">
    <property type="term" value="P:enterobactin biosynthetic process"/>
    <property type="evidence" value="ECO:0007669"/>
    <property type="project" value="TreeGrafter"/>
</dbReference>
<comment type="cofactor">
    <cofactor evidence="1">
        <name>pantetheine 4'-phosphate</name>
        <dbReference type="ChEBI" id="CHEBI:47942"/>
    </cofactor>
</comment>
<feature type="region of interest" description="Disordered" evidence="4">
    <location>
        <begin position="974"/>
        <end position="993"/>
    </location>
</feature>
<proteinExistence type="predicted"/>
<evidence type="ECO:0000313" key="7">
    <source>
        <dbReference type="EMBL" id="PNE32996.1"/>
    </source>
</evidence>
<dbReference type="Gene3D" id="3.30.559.30">
    <property type="entry name" value="Nonribosomal peptide synthetase, condensation domain"/>
    <property type="match status" value="1"/>
</dbReference>
<dbReference type="Proteomes" id="UP000235945">
    <property type="component" value="Unassembled WGS sequence"/>
</dbReference>
<dbReference type="InterPro" id="IPR036736">
    <property type="entry name" value="ACP-like_sf"/>
</dbReference>
<dbReference type="SUPFAM" id="SSF56801">
    <property type="entry name" value="Acetyl-CoA synthetase-like"/>
    <property type="match status" value="1"/>
</dbReference>
<comment type="caution">
    <text evidence="7">The sequence shown here is derived from an EMBL/GenBank/DDBJ whole genome shotgun (WGS) entry which is preliminary data.</text>
</comment>
<keyword evidence="2" id="KW-0596">Phosphopantetheine</keyword>
<name>A0A2N8NW56_STREU</name>
<dbReference type="OrthoDB" id="3671989at2"/>
<dbReference type="Pfam" id="PF00550">
    <property type="entry name" value="PP-binding"/>
    <property type="match status" value="1"/>
</dbReference>
<organism evidence="7 8">
    <name type="scientific">Streptomyces eurocidicus</name>
    <name type="common">Streptoverticillium eurocidicus</name>
    <dbReference type="NCBI Taxonomy" id="66423"/>
    <lineage>
        <taxon>Bacteria</taxon>
        <taxon>Bacillati</taxon>
        <taxon>Actinomycetota</taxon>
        <taxon>Actinomycetes</taxon>
        <taxon>Kitasatosporales</taxon>
        <taxon>Streptomycetaceae</taxon>
        <taxon>Streptomyces</taxon>
    </lineage>
</organism>
<reference evidence="6 9" key="3">
    <citation type="submission" date="2020-08" db="EMBL/GenBank/DDBJ databases">
        <title>Genomic Encyclopedia of Type Strains, Phase III (KMG-III): the genomes of soil and plant-associated and newly described type strains.</title>
        <authorList>
            <person name="Whitman W."/>
        </authorList>
    </citation>
    <scope>NUCLEOTIDE SEQUENCE [LARGE SCALE GENOMIC DNA]</scope>
    <source>
        <strain evidence="6 9">CECT 3259</strain>
    </source>
</reference>
<dbReference type="GO" id="GO:0043041">
    <property type="term" value="P:amino acid activation for nonribosomal peptide biosynthetic process"/>
    <property type="evidence" value="ECO:0007669"/>
    <property type="project" value="TreeGrafter"/>
</dbReference>
<gene>
    <name evidence="7" type="ORF">AF335_16055</name>
    <name evidence="6" type="ORF">FHS36_002450</name>
</gene>
<evidence type="ECO:0000313" key="6">
    <source>
        <dbReference type="EMBL" id="MBB5119017.1"/>
    </source>
</evidence>
<dbReference type="PROSITE" id="PS50075">
    <property type="entry name" value="CARRIER"/>
    <property type="match status" value="1"/>
</dbReference>
<evidence type="ECO:0000256" key="2">
    <source>
        <dbReference type="ARBA" id="ARBA00022450"/>
    </source>
</evidence>
<dbReference type="Gene3D" id="3.40.50.980">
    <property type="match status" value="2"/>
</dbReference>
<dbReference type="GO" id="GO:0047527">
    <property type="term" value="F:2,3-dihydroxybenzoate-serine ligase activity"/>
    <property type="evidence" value="ECO:0007669"/>
    <property type="project" value="TreeGrafter"/>
</dbReference>
<evidence type="ECO:0000256" key="4">
    <source>
        <dbReference type="SAM" id="MobiDB-lite"/>
    </source>
</evidence>
<evidence type="ECO:0000313" key="8">
    <source>
        <dbReference type="Proteomes" id="UP000235945"/>
    </source>
</evidence>
<dbReference type="Gene3D" id="1.10.1200.10">
    <property type="entry name" value="ACP-like"/>
    <property type="match status" value="1"/>
</dbReference>
<evidence type="ECO:0000256" key="3">
    <source>
        <dbReference type="ARBA" id="ARBA00022553"/>
    </source>
</evidence>
<sequence length="1076" mass="113495">MQYVAENAGNEGRSAANGPATVPASRKEEALWLLERFVPGTGVNNLSLAFRVTGRLRPELLQETLAFLIRRHEVLRTTFVAGDVTLARRVLAADDAKVLVTEEDLPAGAFADGDGAAAADDVLDGILTRYVGAGFVMDGGPLVRARLFHGPREDVFCVALHHLVFDTISATTLLGEFAVVYSTLAAGGRPEEVLGGVVPAAQDIEPTDRSRRFWRKQLRDFGSVQPRLWLGADAGDEPDLVGATITRPLPDEAVAVVRRLQEELRAPEAVVLLAVYYLLLTQHGAGPDLVVGSPVNSRRPEDAAAIGYHVNVVPLRLRVDPEQGFTELVRKARSVFINSISHADVPVDSLLLEVDRADSAGWRNTLFQHVFNYVPGVGTDEFTLDGMPARFQPVENGFSKFDLEFFVLPSDDGIRLRTAYHTGAFARDEVEALIGRYEALLIAVGADVERPVGELSAWSPTDHEVVGAAHRAGPVGAVPSVPEAVAERVRSTPDAVAVVDGGRELTYGQLWAAAVRNRERLAAAGLGRGDVVAVAASRGAELAAATLGVWLAGAAYLPIDPDHPERRIAHQLSDSGARAVLLGPGVELAAGPGVFAAPMAPVGEAGGAGEVPAEPVAAVGGSDLAYLIYTSGSTGLPKGTLLTHGNLANLVEHFREELGAAAGESTLWLTTFTFDISALELFLPLVTGGRLVVAPDEARTDGAVLAGLLTSYDVGIVQATPTTWRLVVEAAAPVLAGRRVLCGGEPLPVALARALAATGCVLRNVYGPTETTIWSTSGLVGPDVERVAAGRPVRDTRVFVADPAGRELPVLVPGELCVAGGGVAAGYHGRPELTAERFGEHASYGRFYRTGDRARWLADGTVEVLGRVDRQIKLRGVRIELGELEAVLAGHPDVRACAVVVAGDAGGDGVLVAFAESAAGEELVEELWRQASARLPRASVPQEFVVVESLPTNASQKVDYPALTRAASERLARAAADADGAEGAAPADGGSPAAHEDELVATLMGLWGEVLGRDGITPDTNFFTHGGHSLLGVRLVQRLEETVQVTLKLAQIFSYPTPSTLADFVRASMVRTNSGS</sequence>
<dbReference type="EMBL" id="JACHJF010000006">
    <property type="protein sequence ID" value="MBB5119017.1"/>
    <property type="molecule type" value="Genomic_DNA"/>
</dbReference>
<evidence type="ECO:0000256" key="1">
    <source>
        <dbReference type="ARBA" id="ARBA00001957"/>
    </source>
</evidence>
<evidence type="ECO:0000313" key="9">
    <source>
        <dbReference type="Proteomes" id="UP000528608"/>
    </source>
</evidence>
<dbReference type="Gene3D" id="2.30.38.10">
    <property type="entry name" value="Luciferase, Domain 3"/>
    <property type="match status" value="1"/>
</dbReference>
<keyword evidence="8" id="KW-1185">Reference proteome</keyword>
<dbReference type="SMART" id="SM00823">
    <property type="entry name" value="PKS_PP"/>
    <property type="match status" value="1"/>
</dbReference>
<dbReference type="InterPro" id="IPR045851">
    <property type="entry name" value="AMP-bd_C_sf"/>
</dbReference>
<dbReference type="Pfam" id="PF13193">
    <property type="entry name" value="AMP-binding_C"/>
    <property type="match status" value="1"/>
</dbReference>
<dbReference type="InterPro" id="IPR020845">
    <property type="entry name" value="AMP-binding_CS"/>
</dbReference>
<dbReference type="InterPro" id="IPR023213">
    <property type="entry name" value="CAT-like_dom_sf"/>
</dbReference>
<dbReference type="GO" id="GO:0008610">
    <property type="term" value="P:lipid biosynthetic process"/>
    <property type="evidence" value="ECO:0007669"/>
    <property type="project" value="UniProtKB-ARBA"/>
</dbReference>
<dbReference type="InterPro" id="IPR009081">
    <property type="entry name" value="PP-bd_ACP"/>
</dbReference>
<keyword evidence="3" id="KW-0597">Phosphoprotein</keyword>
<dbReference type="SUPFAM" id="SSF52777">
    <property type="entry name" value="CoA-dependent acyltransferases"/>
    <property type="match status" value="2"/>
</dbReference>
<dbReference type="InterPro" id="IPR020806">
    <property type="entry name" value="PKS_PP-bd"/>
</dbReference>
<dbReference type="GO" id="GO:0009366">
    <property type="term" value="C:enterobactin synthetase complex"/>
    <property type="evidence" value="ECO:0007669"/>
    <property type="project" value="TreeGrafter"/>
</dbReference>
<reference evidence="8" key="1">
    <citation type="submission" date="2015-07" db="EMBL/GenBank/DDBJ databases">
        <authorList>
            <person name="Graham D.E."/>
            <person name="Giannone R.J."/>
            <person name="Gulvik C.A."/>
            <person name="Hettich R.L."/>
            <person name="Klingeman D.M."/>
            <person name="Mahan K.M."/>
            <person name="Parry R.J."/>
            <person name="Spain J.C."/>
        </authorList>
    </citation>
    <scope>NUCLEOTIDE SEQUENCE [LARGE SCALE GENOMIC DNA]</scope>
    <source>
        <strain evidence="8">ATCC 27428</strain>
    </source>
</reference>
<dbReference type="CDD" id="cd05930">
    <property type="entry name" value="A_NRPS"/>
    <property type="match status" value="1"/>
</dbReference>
<dbReference type="SUPFAM" id="SSF47336">
    <property type="entry name" value="ACP-like"/>
    <property type="match status" value="1"/>
</dbReference>
<dbReference type="PANTHER" id="PTHR45527:SF1">
    <property type="entry name" value="FATTY ACID SYNTHASE"/>
    <property type="match status" value="1"/>
</dbReference>
<dbReference type="GO" id="GO:0031177">
    <property type="term" value="F:phosphopantetheine binding"/>
    <property type="evidence" value="ECO:0007669"/>
    <property type="project" value="InterPro"/>
</dbReference>
<dbReference type="PANTHER" id="PTHR45527">
    <property type="entry name" value="NONRIBOSOMAL PEPTIDE SYNTHETASE"/>
    <property type="match status" value="1"/>
</dbReference>
<dbReference type="NCBIfam" id="TIGR01733">
    <property type="entry name" value="AA-adenyl-dom"/>
    <property type="match status" value="1"/>
</dbReference>
<dbReference type="EMBL" id="LGUI01000004">
    <property type="protein sequence ID" value="PNE32996.1"/>
    <property type="molecule type" value="Genomic_DNA"/>
</dbReference>
<evidence type="ECO:0000259" key="5">
    <source>
        <dbReference type="PROSITE" id="PS50075"/>
    </source>
</evidence>
<protein>
    <submittedName>
        <fullName evidence="6">Amino acid adenylation domain-containing protein</fullName>
    </submittedName>
</protein>
<dbReference type="Pfam" id="PF00668">
    <property type="entry name" value="Condensation"/>
    <property type="match status" value="1"/>
</dbReference>
<accession>A0A2N8NW56</accession>
<dbReference type="InterPro" id="IPR000873">
    <property type="entry name" value="AMP-dep_synth/lig_dom"/>
</dbReference>
<dbReference type="Proteomes" id="UP000528608">
    <property type="component" value="Unassembled WGS sequence"/>
</dbReference>
<dbReference type="Gene3D" id="3.30.300.30">
    <property type="match status" value="1"/>
</dbReference>
<dbReference type="InterPro" id="IPR025110">
    <property type="entry name" value="AMP-bd_C"/>
</dbReference>
<dbReference type="InterPro" id="IPR010071">
    <property type="entry name" value="AA_adenyl_dom"/>
</dbReference>
<dbReference type="AlphaFoldDB" id="A0A2N8NW56"/>
<dbReference type="PROSITE" id="PS00455">
    <property type="entry name" value="AMP_BINDING"/>
    <property type="match status" value="1"/>
</dbReference>
<feature type="domain" description="Carrier" evidence="5">
    <location>
        <begin position="994"/>
        <end position="1069"/>
    </location>
</feature>
<reference evidence="7" key="2">
    <citation type="submission" date="2015-07" db="EMBL/GenBank/DDBJ databases">
        <authorList>
            <person name="Noorani M."/>
        </authorList>
    </citation>
    <scope>NUCLEOTIDE SEQUENCE [LARGE SCALE GENOMIC DNA]</scope>
    <source>
        <strain evidence="7">ATCC 27428</strain>
    </source>
</reference>
<dbReference type="GO" id="GO:0005829">
    <property type="term" value="C:cytosol"/>
    <property type="evidence" value="ECO:0007669"/>
    <property type="project" value="TreeGrafter"/>
</dbReference>
<dbReference type="Gene3D" id="3.30.559.10">
    <property type="entry name" value="Chloramphenicol acetyltransferase-like domain"/>
    <property type="match status" value="1"/>
</dbReference>
<dbReference type="InterPro" id="IPR001242">
    <property type="entry name" value="Condensation_dom"/>
</dbReference>